<feature type="compositionally biased region" description="Gly residues" evidence="1">
    <location>
        <begin position="58"/>
        <end position="85"/>
    </location>
</feature>
<dbReference type="Gramene" id="Zm00001eb068430_T001">
    <property type="protein sequence ID" value="Zm00001eb068430_P001"/>
    <property type="gene ID" value="Zm00001eb068430"/>
</dbReference>
<dbReference type="EnsemblPlants" id="Zm00001eb068430_T001">
    <property type="protein sequence ID" value="Zm00001eb068430_P001"/>
    <property type="gene ID" value="Zm00001eb068430"/>
</dbReference>
<feature type="compositionally biased region" description="Acidic residues" evidence="1">
    <location>
        <begin position="86"/>
        <end position="102"/>
    </location>
</feature>
<feature type="region of interest" description="Disordered" evidence="1">
    <location>
        <begin position="152"/>
        <end position="196"/>
    </location>
</feature>
<sequence>RAEHGRHGPDVRVRHAVRRVRDGREVDQRLEHRDRQPLGHGLGPCLALAAAAARRAGGRGGGGGGRGRDGAGAGAGRGREVGGGVEEGEEGGECEAEGEDHQEDAAGARRRRELVAAAHGLHAACLARSVLSPSVGGFTGGLGRFDFFSESELDSATRESTERAGELGSGGRRGWEERSSSWTLSRLGSCRAGQVE</sequence>
<organism evidence="2 3">
    <name type="scientific">Zea mays</name>
    <name type="common">Maize</name>
    <dbReference type="NCBI Taxonomy" id="4577"/>
    <lineage>
        <taxon>Eukaryota</taxon>
        <taxon>Viridiplantae</taxon>
        <taxon>Streptophyta</taxon>
        <taxon>Embryophyta</taxon>
        <taxon>Tracheophyta</taxon>
        <taxon>Spermatophyta</taxon>
        <taxon>Magnoliopsida</taxon>
        <taxon>Liliopsida</taxon>
        <taxon>Poales</taxon>
        <taxon>Poaceae</taxon>
        <taxon>PACMAD clade</taxon>
        <taxon>Panicoideae</taxon>
        <taxon>Andropogonodae</taxon>
        <taxon>Andropogoneae</taxon>
        <taxon>Tripsacinae</taxon>
        <taxon>Zea</taxon>
    </lineage>
</organism>
<protein>
    <submittedName>
        <fullName evidence="2">Uncharacterized protein</fullName>
    </submittedName>
</protein>
<dbReference type="Proteomes" id="UP000007305">
    <property type="component" value="Chromosome 2"/>
</dbReference>
<accession>A0A804M9C5</accession>
<dbReference type="InParanoid" id="A0A804M9C5"/>
<evidence type="ECO:0000256" key="1">
    <source>
        <dbReference type="SAM" id="MobiDB-lite"/>
    </source>
</evidence>
<dbReference type="AlphaFoldDB" id="A0A804M9C5"/>
<feature type="region of interest" description="Disordered" evidence="1">
    <location>
        <begin position="1"/>
        <end position="110"/>
    </location>
</feature>
<feature type="compositionally biased region" description="Basic and acidic residues" evidence="1">
    <location>
        <begin position="155"/>
        <end position="165"/>
    </location>
</feature>
<keyword evidence="3" id="KW-1185">Reference proteome</keyword>
<feature type="compositionally biased region" description="Basic and acidic residues" evidence="1">
    <location>
        <begin position="1"/>
        <end position="37"/>
    </location>
</feature>
<reference evidence="3" key="1">
    <citation type="submission" date="2015-12" db="EMBL/GenBank/DDBJ databases">
        <title>Update maize B73 reference genome by single molecule sequencing technologies.</title>
        <authorList>
            <consortium name="Maize Genome Sequencing Project"/>
            <person name="Ware D."/>
        </authorList>
    </citation>
    <scope>NUCLEOTIDE SEQUENCE [LARGE SCALE GENOMIC DNA]</scope>
    <source>
        <strain evidence="3">cv. B73</strain>
    </source>
</reference>
<proteinExistence type="predicted"/>
<reference evidence="2" key="2">
    <citation type="submission" date="2019-07" db="EMBL/GenBank/DDBJ databases">
        <authorList>
            <person name="Seetharam A."/>
            <person name="Woodhouse M."/>
            <person name="Cannon E."/>
        </authorList>
    </citation>
    <scope>NUCLEOTIDE SEQUENCE [LARGE SCALE GENOMIC DNA]</scope>
    <source>
        <strain evidence="2">cv. B73</strain>
    </source>
</reference>
<name>A0A804M9C5_MAIZE</name>
<evidence type="ECO:0000313" key="2">
    <source>
        <dbReference type="EnsemblPlants" id="Zm00001eb068430_P001"/>
    </source>
</evidence>
<evidence type="ECO:0000313" key="3">
    <source>
        <dbReference type="Proteomes" id="UP000007305"/>
    </source>
</evidence>
<reference evidence="2" key="3">
    <citation type="submission" date="2021-05" db="UniProtKB">
        <authorList>
            <consortium name="EnsemblPlants"/>
        </authorList>
    </citation>
    <scope>IDENTIFICATION</scope>
    <source>
        <strain evidence="2">cv. B73</strain>
    </source>
</reference>